<protein>
    <submittedName>
        <fullName evidence="3">Uncharacterized protein</fullName>
    </submittedName>
</protein>
<evidence type="ECO:0000313" key="4">
    <source>
        <dbReference type="Proteomes" id="UP000788993"/>
    </source>
</evidence>
<keyword evidence="2" id="KW-0472">Membrane</keyword>
<dbReference type="AlphaFoldDB" id="A0A9P8PR52"/>
<dbReference type="Proteomes" id="UP000788993">
    <property type="component" value="Unassembled WGS sequence"/>
</dbReference>
<keyword evidence="4" id="KW-1185">Reference proteome</keyword>
<proteinExistence type="predicted"/>
<evidence type="ECO:0000256" key="1">
    <source>
        <dbReference type="SAM" id="MobiDB-lite"/>
    </source>
</evidence>
<comment type="caution">
    <text evidence="3">The sequence shown here is derived from an EMBL/GenBank/DDBJ whole genome shotgun (WGS) entry which is preliminary data.</text>
</comment>
<evidence type="ECO:0000256" key="2">
    <source>
        <dbReference type="SAM" id="Phobius"/>
    </source>
</evidence>
<feature type="region of interest" description="Disordered" evidence="1">
    <location>
        <begin position="1"/>
        <end position="20"/>
    </location>
</feature>
<feature type="compositionally biased region" description="Basic and acidic residues" evidence="1">
    <location>
        <begin position="9"/>
        <end position="18"/>
    </location>
</feature>
<reference evidence="3" key="1">
    <citation type="journal article" date="2021" name="Open Biol.">
        <title>Shared evolutionary footprints suggest mitochondrial oxidative damage underlies multiple complex I losses in fungi.</title>
        <authorList>
            <person name="Schikora-Tamarit M.A."/>
            <person name="Marcet-Houben M."/>
            <person name="Nosek J."/>
            <person name="Gabaldon T."/>
        </authorList>
    </citation>
    <scope>NUCLEOTIDE SEQUENCE</scope>
    <source>
        <strain evidence="3">NCAIM Y.01608</strain>
    </source>
</reference>
<name>A0A9P8PR52_9ASCO</name>
<reference evidence="3" key="2">
    <citation type="submission" date="2021-01" db="EMBL/GenBank/DDBJ databases">
        <authorList>
            <person name="Schikora-Tamarit M.A."/>
        </authorList>
    </citation>
    <scope>NUCLEOTIDE SEQUENCE</scope>
    <source>
        <strain evidence="3">NCAIM Y.01608</strain>
    </source>
</reference>
<sequence>MSAGIAKIGSERRSKSDKAGNTISGVSGVFEVYAKIANVEQDTKNGTQVQAKFTTAERIPILFRLRSSFSFLASDSLSSIGFSQAYSLIDLTFCNNSATSEVRWSLRVICSRWNFRRLRTRYALIGIMMAIVPIPAHVALPSSEWSDHKQSTSLVGALNSVWT</sequence>
<feature type="transmembrane region" description="Helical" evidence="2">
    <location>
        <begin position="122"/>
        <end position="140"/>
    </location>
</feature>
<organism evidence="3 4">
    <name type="scientific">Ogataea polymorpha</name>
    <dbReference type="NCBI Taxonomy" id="460523"/>
    <lineage>
        <taxon>Eukaryota</taxon>
        <taxon>Fungi</taxon>
        <taxon>Dikarya</taxon>
        <taxon>Ascomycota</taxon>
        <taxon>Saccharomycotina</taxon>
        <taxon>Pichiomycetes</taxon>
        <taxon>Pichiales</taxon>
        <taxon>Pichiaceae</taxon>
        <taxon>Ogataea</taxon>
    </lineage>
</organism>
<gene>
    <name evidence="3" type="ORF">OGATHE_001211</name>
</gene>
<keyword evidence="2" id="KW-0812">Transmembrane</keyword>
<keyword evidence="2" id="KW-1133">Transmembrane helix</keyword>
<evidence type="ECO:0000313" key="3">
    <source>
        <dbReference type="EMBL" id="KAH3676721.1"/>
    </source>
</evidence>
<dbReference type="EMBL" id="JAEUBD010000146">
    <property type="protein sequence ID" value="KAH3676721.1"/>
    <property type="molecule type" value="Genomic_DNA"/>
</dbReference>
<accession>A0A9P8PR52</accession>